<evidence type="ECO:0000313" key="11">
    <source>
        <dbReference type="Proteomes" id="UP000306477"/>
    </source>
</evidence>
<dbReference type="Proteomes" id="UP000306477">
    <property type="component" value="Unassembled WGS sequence"/>
</dbReference>
<evidence type="ECO:0000259" key="9">
    <source>
        <dbReference type="Pfam" id="PF10502"/>
    </source>
</evidence>
<accession>A0A4V3V7X8</accession>
<evidence type="ECO:0000256" key="2">
    <source>
        <dbReference type="ARBA" id="ARBA00004401"/>
    </source>
</evidence>
<dbReference type="PROSITE" id="PS00501">
    <property type="entry name" value="SPASE_I_1"/>
    <property type="match status" value="1"/>
</dbReference>
<feature type="domain" description="Peptidase S26" evidence="9">
    <location>
        <begin position="8"/>
        <end position="171"/>
    </location>
</feature>
<dbReference type="PROSITE" id="PS00760">
    <property type="entry name" value="SPASE_I_2"/>
    <property type="match status" value="1"/>
</dbReference>
<evidence type="ECO:0000256" key="8">
    <source>
        <dbReference type="RuleBase" id="RU362042"/>
    </source>
</evidence>
<feature type="active site" evidence="6">
    <location>
        <position position="76"/>
    </location>
</feature>
<dbReference type="RefSeq" id="WP_136379310.1">
    <property type="nucleotide sequence ID" value="NZ_SLUB01000012.1"/>
</dbReference>
<dbReference type="NCBIfam" id="TIGR02227">
    <property type="entry name" value="sigpep_I_bact"/>
    <property type="match status" value="1"/>
</dbReference>
<evidence type="ECO:0000256" key="4">
    <source>
        <dbReference type="ARBA" id="ARBA00022670"/>
    </source>
</evidence>
<evidence type="ECO:0000256" key="3">
    <source>
        <dbReference type="ARBA" id="ARBA00013208"/>
    </source>
</evidence>
<dbReference type="InterPro" id="IPR019533">
    <property type="entry name" value="Peptidase_S26"/>
</dbReference>
<evidence type="ECO:0000256" key="7">
    <source>
        <dbReference type="RuleBase" id="RU003993"/>
    </source>
</evidence>
<gene>
    <name evidence="10" type="primary">lepB</name>
    <name evidence="10" type="ORF">E1I69_09170</name>
</gene>
<dbReference type="GO" id="GO:0005886">
    <property type="term" value="C:plasma membrane"/>
    <property type="evidence" value="ECO:0007669"/>
    <property type="project" value="UniProtKB-SubCell"/>
</dbReference>
<dbReference type="EMBL" id="SLUB01000012">
    <property type="protein sequence ID" value="THE13033.1"/>
    <property type="molecule type" value="Genomic_DNA"/>
</dbReference>
<dbReference type="CDD" id="cd06530">
    <property type="entry name" value="S26_SPase_I"/>
    <property type="match status" value="1"/>
</dbReference>
<dbReference type="GO" id="GO:0006465">
    <property type="term" value="P:signal peptide processing"/>
    <property type="evidence" value="ECO:0007669"/>
    <property type="project" value="InterPro"/>
</dbReference>
<proteinExistence type="inferred from homology"/>
<dbReference type="GO" id="GO:0009003">
    <property type="term" value="F:signal peptidase activity"/>
    <property type="evidence" value="ECO:0007669"/>
    <property type="project" value="UniProtKB-EC"/>
</dbReference>
<comment type="similarity">
    <text evidence="8">Belongs to the peptidase S26 family.</text>
</comment>
<dbReference type="InterPro" id="IPR019756">
    <property type="entry name" value="Pept_S26A_signal_pept_1_Ser-AS"/>
</dbReference>
<dbReference type="Gene3D" id="2.10.109.10">
    <property type="entry name" value="Umud Fragment, subunit A"/>
    <property type="match status" value="1"/>
</dbReference>
<protein>
    <recommendedName>
        <fullName evidence="3 7">Signal peptidase I</fullName>
        <ecNumber evidence="3 7">3.4.21.89</ecNumber>
    </recommendedName>
</protein>
<dbReference type="PRINTS" id="PR00727">
    <property type="entry name" value="LEADERPTASE"/>
</dbReference>
<sequence length="181" mass="20665">MVEKRNEIWEWMKALFIAIIVAFIVRAFFFTPVVVEGASMAPTLHDQNRMIVTKIGEPKRFDIVVFHATGEKDFIKRVIGLPGDRIEYKNDTLYINGEPYNEPYLDKSKEAVKDGPLTYSFTLRETPVGGDVVPEGHLFVMGDNRRNSMDSRHIGAIPMEKIVGTTNIVLWPIQEIKIIDK</sequence>
<dbReference type="PANTHER" id="PTHR43390">
    <property type="entry name" value="SIGNAL PEPTIDASE I"/>
    <property type="match status" value="1"/>
</dbReference>
<reference evidence="10 11" key="1">
    <citation type="journal article" date="2019" name="Indoor Air">
        <title>Impacts of indoor surface finishes on bacterial viability.</title>
        <authorList>
            <person name="Hu J."/>
            <person name="Maamar S.B."/>
            <person name="Glawe A.J."/>
            <person name="Gottel N."/>
            <person name="Gilbert J.A."/>
            <person name="Hartmann E.M."/>
        </authorList>
    </citation>
    <scope>NUCLEOTIDE SEQUENCE [LARGE SCALE GENOMIC DNA]</scope>
    <source>
        <strain evidence="10 11">AF060A6</strain>
    </source>
</reference>
<dbReference type="InterPro" id="IPR019757">
    <property type="entry name" value="Pept_S26A_signal_pept_1_Lys-AS"/>
</dbReference>
<dbReference type="InterPro" id="IPR036286">
    <property type="entry name" value="LexA/Signal_pep-like_sf"/>
</dbReference>
<evidence type="ECO:0000256" key="6">
    <source>
        <dbReference type="PIRSR" id="PIRSR600223-1"/>
    </source>
</evidence>
<name>A0A4V3V7X8_9BACI</name>
<organism evidence="10 11">
    <name type="scientific">Bacillus timonensis</name>
    <dbReference type="NCBI Taxonomy" id="1033734"/>
    <lineage>
        <taxon>Bacteria</taxon>
        <taxon>Bacillati</taxon>
        <taxon>Bacillota</taxon>
        <taxon>Bacilli</taxon>
        <taxon>Bacillales</taxon>
        <taxon>Bacillaceae</taxon>
        <taxon>Bacillus</taxon>
    </lineage>
</organism>
<comment type="caution">
    <text evidence="10">The sequence shown here is derived from an EMBL/GenBank/DDBJ whole genome shotgun (WGS) entry which is preliminary data.</text>
</comment>
<dbReference type="PROSITE" id="PS00761">
    <property type="entry name" value="SPASE_I_3"/>
    <property type="match status" value="1"/>
</dbReference>
<dbReference type="OrthoDB" id="9802919at2"/>
<dbReference type="SUPFAM" id="SSF51306">
    <property type="entry name" value="LexA/Signal peptidase"/>
    <property type="match status" value="1"/>
</dbReference>
<dbReference type="InterPro" id="IPR000223">
    <property type="entry name" value="Pept_S26A_signal_pept_1"/>
</dbReference>
<evidence type="ECO:0000256" key="1">
    <source>
        <dbReference type="ARBA" id="ARBA00000677"/>
    </source>
</evidence>
<keyword evidence="4 7" id="KW-0645">Protease</keyword>
<evidence type="ECO:0000313" key="10">
    <source>
        <dbReference type="EMBL" id="THE13033.1"/>
    </source>
</evidence>
<evidence type="ECO:0000256" key="5">
    <source>
        <dbReference type="ARBA" id="ARBA00022801"/>
    </source>
</evidence>
<keyword evidence="11" id="KW-1185">Reference proteome</keyword>
<feature type="active site" evidence="6">
    <location>
        <position position="39"/>
    </location>
</feature>
<comment type="subcellular location">
    <subcellularLocation>
        <location evidence="2">Cell membrane</location>
        <topology evidence="2">Single-pass type II membrane protein</topology>
    </subcellularLocation>
    <subcellularLocation>
        <location evidence="8">Membrane</location>
        <topology evidence="8">Single-pass type II membrane protein</topology>
    </subcellularLocation>
</comment>
<dbReference type="Pfam" id="PF10502">
    <property type="entry name" value="Peptidase_S26"/>
    <property type="match status" value="1"/>
</dbReference>
<dbReference type="InterPro" id="IPR019758">
    <property type="entry name" value="Pept_S26A_signal_pept_1_CS"/>
</dbReference>
<dbReference type="EC" id="3.4.21.89" evidence="3 7"/>
<comment type="catalytic activity">
    <reaction evidence="1 7">
        <text>Cleavage of hydrophobic, N-terminal signal or leader sequences from secreted and periplasmic proteins.</text>
        <dbReference type="EC" id="3.4.21.89"/>
    </reaction>
</comment>
<dbReference type="GO" id="GO:0004252">
    <property type="term" value="F:serine-type endopeptidase activity"/>
    <property type="evidence" value="ECO:0007669"/>
    <property type="project" value="InterPro"/>
</dbReference>
<dbReference type="PANTHER" id="PTHR43390:SF8">
    <property type="entry name" value="SIGNAL PEPTIDASE I"/>
    <property type="match status" value="1"/>
</dbReference>
<dbReference type="STRING" id="1033734.GCA_000285535_02061"/>
<keyword evidence="5 7" id="KW-0378">Hydrolase</keyword>
<dbReference type="AlphaFoldDB" id="A0A4V3V7X8"/>